<dbReference type="RefSeq" id="WP_271091594.1">
    <property type="nucleotide sequence ID" value="NZ_JAPJZH010000015.1"/>
</dbReference>
<reference evidence="4" key="1">
    <citation type="submission" date="2022-11" db="EMBL/GenBank/DDBJ databases">
        <title>Hoeflea poritis sp. nov., isolated from scleractinian coral Porites lutea.</title>
        <authorList>
            <person name="Zhang G."/>
            <person name="Wei Q."/>
            <person name="Cai L."/>
        </authorList>
    </citation>
    <scope>NUCLEOTIDE SEQUENCE</scope>
    <source>
        <strain evidence="4">E7-10</strain>
    </source>
</reference>
<accession>A0ABT4VU79</accession>
<comment type="caution">
    <text evidence="4">The sequence shown here is derived from an EMBL/GenBank/DDBJ whole genome shotgun (WGS) entry which is preliminary data.</text>
</comment>
<keyword evidence="2" id="KW-0812">Transmembrane</keyword>
<proteinExistence type="predicted"/>
<dbReference type="Gene3D" id="3.90.1580.10">
    <property type="entry name" value="paralog of FGE (formylglycine-generating enzyme)"/>
    <property type="match status" value="1"/>
</dbReference>
<protein>
    <submittedName>
        <fullName evidence="4">SUMF1/EgtB/PvdO family nonheme iron enzyme</fullName>
    </submittedName>
</protein>
<dbReference type="InterPro" id="IPR005532">
    <property type="entry name" value="SUMF_dom"/>
</dbReference>
<keyword evidence="2" id="KW-0472">Membrane</keyword>
<organism evidence="4 5">
    <name type="scientific">Hoeflea poritis</name>
    <dbReference type="NCBI Taxonomy" id="2993659"/>
    <lineage>
        <taxon>Bacteria</taxon>
        <taxon>Pseudomonadati</taxon>
        <taxon>Pseudomonadota</taxon>
        <taxon>Alphaproteobacteria</taxon>
        <taxon>Hyphomicrobiales</taxon>
        <taxon>Rhizobiaceae</taxon>
        <taxon>Hoeflea</taxon>
    </lineage>
</organism>
<dbReference type="Proteomes" id="UP001148313">
    <property type="component" value="Unassembled WGS sequence"/>
</dbReference>
<feature type="compositionally biased region" description="Low complexity" evidence="1">
    <location>
        <begin position="176"/>
        <end position="193"/>
    </location>
</feature>
<name>A0ABT4VU79_9HYPH</name>
<keyword evidence="5" id="KW-1185">Reference proteome</keyword>
<dbReference type="Pfam" id="PF03781">
    <property type="entry name" value="FGE-sulfatase"/>
    <property type="match status" value="1"/>
</dbReference>
<dbReference type="EMBL" id="JAPJZH010000015">
    <property type="protein sequence ID" value="MDA4847755.1"/>
    <property type="molecule type" value="Genomic_DNA"/>
</dbReference>
<evidence type="ECO:0000256" key="1">
    <source>
        <dbReference type="SAM" id="MobiDB-lite"/>
    </source>
</evidence>
<evidence type="ECO:0000313" key="4">
    <source>
        <dbReference type="EMBL" id="MDA4847755.1"/>
    </source>
</evidence>
<dbReference type="InterPro" id="IPR016187">
    <property type="entry name" value="CTDL_fold"/>
</dbReference>
<dbReference type="InterPro" id="IPR051043">
    <property type="entry name" value="Sulfatase_Mod_Factor_Kinase"/>
</dbReference>
<dbReference type="PANTHER" id="PTHR23150">
    <property type="entry name" value="SULFATASE MODIFYING FACTOR 1, 2"/>
    <property type="match status" value="1"/>
</dbReference>
<sequence>MGAPHNAELTTPTTLQDISAVASGQANYFQKYPDLPDRDRPLVIRIFRLSRGRKLESLCIMYKVHDPRGNTVTGLKQKASTRPPLNNIRLVHPKSRQQSGKVLAPKFKWEDDTDSALDIPDFLLKDPNENARNENKHRRLKQATVAAAAVLLLAISGIGIFTDYLTADVGLMSRDSAPAQAEPSQAAPSQAASVEPKTPSIFDEVRVSQAQIVAAEPVPARPEEPTAPATAPKDNDAAAAPAGAIMPAMVTIAQGEYLVPKPDAQQSDFQLRNITLKSFRIATSEVTRQQWQACAADNRCSVEGFPAEYFSQNKLALPITAITADQMMGFIDWINSKRGSNEPPFRLPSDAEWIVAARGGETGHSNFAWGQNFDPQKIRATDILIPVEHGEPVNGLYGMSDNAAERVSGCWIKALAGGKCFRNLGTVLGPTPGKIDNRTTALTHRVGRSQNTPYQNIGFRLAQ</sequence>
<evidence type="ECO:0000256" key="2">
    <source>
        <dbReference type="SAM" id="Phobius"/>
    </source>
</evidence>
<evidence type="ECO:0000259" key="3">
    <source>
        <dbReference type="Pfam" id="PF03781"/>
    </source>
</evidence>
<evidence type="ECO:0000313" key="5">
    <source>
        <dbReference type="Proteomes" id="UP001148313"/>
    </source>
</evidence>
<feature type="region of interest" description="Disordered" evidence="1">
    <location>
        <begin position="176"/>
        <end position="197"/>
    </location>
</feature>
<feature type="region of interest" description="Disordered" evidence="1">
    <location>
        <begin position="215"/>
        <end position="237"/>
    </location>
</feature>
<gene>
    <name evidence="4" type="ORF">OOZ53_20510</name>
</gene>
<feature type="transmembrane region" description="Helical" evidence="2">
    <location>
        <begin position="145"/>
        <end position="165"/>
    </location>
</feature>
<keyword evidence="2" id="KW-1133">Transmembrane helix</keyword>
<dbReference type="InterPro" id="IPR042095">
    <property type="entry name" value="SUMF_sf"/>
</dbReference>
<dbReference type="SUPFAM" id="SSF56436">
    <property type="entry name" value="C-type lectin-like"/>
    <property type="match status" value="1"/>
</dbReference>
<feature type="domain" description="Sulfatase-modifying factor enzyme-like" evidence="3">
    <location>
        <begin position="247"/>
        <end position="411"/>
    </location>
</feature>
<feature type="compositionally biased region" description="Low complexity" evidence="1">
    <location>
        <begin position="226"/>
        <end position="237"/>
    </location>
</feature>
<dbReference type="PANTHER" id="PTHR23150:SF19">
    <property type="entry name" value="FORMYLGLYCINE-GENERATING ENZYME"/>
    <property type="match status" value="1"/>
</dbReference>